<dbReference type="CDD" id="cd17316">
    <property type="entry name" value="MFS_SV2_like"/>
    <property type="match status" value="1"/>
</dbReference>
<feature type="transmembrane region" description="Helical" evidence="7">
    <location>
        <begin position="191"/>
        <end position="210"/>
    </location>
</feature>
<feature type="transmembrane region" description="Helical" evidence="7">
    <location>
        <begin position="159"/>
        <end position="179"/>
    </location>
</feature>
<dbReference type="InterPro" id="IPR005828">
    <property type="entry name" value="MFS_sugar_transport-like"/>
</dbReference>
<dbReference type="Gene3D" id="1.20.1250.20">
    <property type="entry name" value="MFS general substrate transporter like domains"/>
    <property type="match status" value="1"/>
</dbReference>
<dbReference type="SUPFAM" id="SSF103473">
    <property type="entry name" value="MFS general substrate transporter"/>
    <property type="match status" value="1"/>
</dbReference>
<feature type="transmembrane region" description="Helical" evidence="7">
    <location>
        <begin position="126"/>
        <end position="147"/>
    </location>
</feature>
<dbReference type="Pfam" id="PF00083">
    <property type="entry name" value="Sugar_tr"/>
    <property type="match status" value="1"/>
</dbReference>
<dbReference type="Proteomes" id="UP000490980">
    <property type="component" value="Unassembled WGS sequence"/>
</dbReference>
<feature type="transmembrane region" description="Helical" evidence="7">
    <location>
        <begin position="277"/>
        <end position="301"/>
    </location>
</feature>
<evidence type="ECO:0000259" key="8">
    <source>
        <dbReference type="PROSITE" id="PS50850"/>
    </source>
</evidence>
<evidence type="ECO:0000256" key="2">
    <source>
        <dbReference type="ARBA" id="ARBA00010992"/>
    </source>
</evidence>
<protein>
    <submittedName>
        <fullName evidence="9">MFS transporter</fullName>
    </submittedName>
</protein>
<dbReference type="RefSeq" id="WP_166951102.1">
    <property type="nucleotide sequence ID" value="NZ_JAARLZ010000012.1"/>
</dbReference>
<feature type="transmembrane region" description="Helical" evidence="7">
    <location>
        <begin position="101"/>
        <end position="120"/>
    </location>
</feature>
<evidence type="ECO:0000256" key="4">
    <source>
        <dbReference type="ARBA" id="ARBA00022692"/>
    </source>
</evidence>
<comment type="subcellular location">
    <subcellularLocation>
        <location evidence="1">Membrane</location>
        <topology evidence="1">Multi-pass membrane protein</topology>
    </subcellularLocation>
</comment>
<dbReference type="PROSITE" id="PS50850">
    <property type="entry name" value="MFS"/>
    <property type="match status" value="1"/>
</dbReference>
<keyword evidence="5 7" id="KW-1133">Transmembrane helix</keyword>
<evidence type="ECO:0000256" key="7">
    <source>
        <dbReference type="SAM" id="Phobius"/>
    </source>
</evidence>
<keyword evidence="4 7" id="KW-0812">Transmembrane</keyword>
<feature type="transmembrane region" description="Helical" evidence="7">
    <location>
        <begin position="70"/>
        <end position="89"/>
    </location>
</feature>
<feature type="transmembrane region" description="Helical" evidence="7">
    <location>
        <begin position="374"/>
        <end position="392"/>
    </location>
</feature>
<keyword evidence="3" id="KW-0813">Transport</keyword>
<feature type="domain" description="Major facilitator superfamily (MFS) profile" evidence="8">
    <location>
        <begin position="33"/>
        <end position="464"/>
    </location>
</feature>
<sequence>MAGASEQHGGAIRETDVPARLDRLRWGRFHTLVVVALGITWVLDGLEVTITGSIAGALKSSPVLHLSDAQVGLAGSLYLVGAVVGALFFGWLTDRLGRKKVFTLTLGLYLAATAATALSPDYATFVIFRLLTGAGIGGEYAAINSAIQELIPARYRGHTDLVINGSFWIGAALGALGAVGLLDNPRVPAEIGWRLTFAMGAVLGLGILFLRRWIPESPRWLMLHGRIAEANAIVADIERRVHAPPPREPLPVLRLHPHAITLGDVARTLFRKYPRRTLLGVVLMATQAFFYNAIFFTYALVLGRFYGVADADVGLYLLPFAAGNFLGPLLLGRLFDTWGRRPMIALTYALSGLLLLVTAWLFVHGHLDARSQTIAWSVVFFFASAAASSAYLTVSESFPLELRALAIALFYAFGTALGGVGGPWLFGVLIGSGERLSIGWGYVLGAALMLIGAVAGWLLGIAAERRSLEDVAAPLGRAD</sequence>
<organism evidence="9 10">
    <name type="scientific">Luteibacter anthropi</name>
    <dbReference type="NCBI Taxonomy" id="564369"/>
    <lineage>
        <taxon>Bacteria</taxon>
        <taxon>Pseudomonadati</taxon>
        <taxon>Pseudomonadota</taxon>
        <taxon>Gammaproteobacteria</taxon>
        <taxon>Lysobacterales</taxon>
        <taxon>Rhodanobacteraceae</taxon>
        <taxon>Luteibacter</taxon>
    </lineage>
</organism>
<dbReference type="InterPro" id="IPR036259">
    <property type="entry name" value="MFS_trans_sf"/>
</dbReference>
<dbReference type="PANTHER" id="PTHR23511:SF34">
    <property type="entry name" value="SYNAPTIC VESICLE GLYCOPROTEIN 2"/>
    <property type="match status" value="1"/>
</dbReference>
<dbReference type="GO" id="GO:0016020">
    <property type="term" value="C:membrane"/>
    <property type="evidence" value="ECO:0007669"/>
    <property type="project" value="UniProtKB-SubCell"/>
</dbReference>
<keyword evidence="10" id="KW-1185">Reference proteome</keyword>
<feature type="transmembrane region" description="Helical" evidence="7">
    <location>
        <begin position="438"/>
        <end position="459"/>
    </location>
</feature>
<comment type="caution">
    <text evidence="9">The sequence shown here is derived from an EMBL/GenBank/DDBJ whole genome shotgun (WGS) entry which is preliminary data.</text>
</comment>
<name>A0A7X5ZJV5_9GAMM</name>
<feature type="transmembrane region" description="Helical" evidence="7">
    <location>
        <begin position="343"/>
        <end position="362"/>
    </location>
</feature>
<reference evidence="9 10" key="1">
    <citation type="submission" date="2020-03" db="EMBL/GenBank/DDBJ databases">
        <authorList>
            <person name="Lai Q."/>
        </authorList>
    </citation>
    <scope>NUCLEOTIDE SEQUENCE [LARGE SCALE GENOMIC DNA]</scope>
    <source>
        <strain evidence="9 10">CCUG 25036</strain>
    </source>
</reference>
<dbReference type="InterPro" id="IPR020846">
    <property type="entry name" value="MFS_dom"/>
</dbReference>
<accession>A0A7X5ZJV5</accession>
<evidence type="ECO:0000256" key="6">
    <source>
        <dbReference type="ARBA" id="ARBA00023136"/>
    </source>
</evidence>
<comment type="similarity">
    <text evidence="2">Belongs to the major facilitator superfamily. Sugar transporter (TC 2.A.1.1) family.</text>
</comment>
<dbReference type="GO" id="GO:0022857">
    <property type="term" value="F:transmembrane transporter activity"/>
    <property type="evidence" value="ECO:0007669"/>
    <property type="project" value="InterPro"/>
</dbReference>
<evidence type="ECO:0000256" key="3">
    <source>
        <dbReference type="ARBA" id="ARBA00022448"/>
    </source>
</evidence>
<proteinExistence type="inferred from homology"/>
<dbReference type="AlphaFoldDB" id="A0A7X5ZJV5"/>
<gene>
    <name evidence="9" type="ORF">HBF25_18400</name>
</gene>
<dbReference type="PANTHER" id="PTHR23511">
    <property type="entry name" value="SYNAPTIC VESICLE GLYCOPROTEIN 2"/>
    <property type="match status" value="1"/>
</dbReference>
<evidence type="ECO:0000256" key="5">
    <source>
        <dbReference type="ARBA" id="ARBA00022989"/>
    </source>
</evidence>
<evidence type="ECO:0000313" key="10">
    <source>
        <dbReference type="Proteomes" id="UP000490980"/>
    </source>
</evidence>
<feature type="transmembrane region" description="Helical" evidence="7">
    <location>
        <begin position="29"/>
        <end position="50"/>
    </location>
</feature>
<evidence type="ECO:0000256" key="1">
    <source>
        <dbReference type="ARBA" id="ARBA00004141"/>
    </source>
</evidence>
<evidence type="ECO:0000313" key="9">
    <source>
        <dbReference type="EMBL" id="NII08362.1"/>
    </source>
</evidence>
<keyword evidence="6 7" id="KW-0472">Membrane</keyword>
<dbReference type="EMBL" id="JAARLZ010000012">
    <property type="protein sequence ID" value="NII08362.1"/>
    <property type="molecule type" value="Genomic_DNA"/>
</dbReference>
<feature type="transmembrane region" description="Helical" evidence="7">
    <location>
        <begin position="404"/>
        <end position="426"/>
    </location>
</feature>
<feature type="transmembrane region" description="Helical" evidence="7">
    <location>
        <begin position="313"/>
        <end position="331"/>
    </location>
</feature>